<evidence type="ECO:0008006" key="5">
    <source>
        <dbReference type="Google" id="ProtNLM"/>
    </source>
</evidence>
<dbReference type="EMBL" id="BNJK01000001">
    <property type="protein sequence ID" value="GHO92557.1"/>
    <property type="molecule type" value="Genomic_DNA"/>
</dbReference>
<keyword evidence="4" id="KW-1185">Reference proteome</keyword>
<evidence type="ECO:0000256" key="2">
    <source>
        <dbReference type="SAM" id="Phobius"/>
    </source>
</evidence>
<dbReference type="RefSeq" id="WP_220203382.1">
    <property type="nucleotide sequence ID" value="NZ_BNJK01000001.1"/>
</dbReference>
<name>A0A8J3N048_9CHLR</name>
<keyword evidence="2" id="KW-0812">Transmembrane</keyword>
<evidence type="ECO:0000313" key="3">
    <source>
        <dbReference type="EMBL" id="GHO92557.1"/>
    </source>
</evidence>
<dbReference type="Proteomes" id="UP000597444">
    <property type="component" value="Unassembled WGS sequence"/>
</dbReference>
<dbReference type="PANTHER" id="PTHR36109">
    <property type="entry name" value="MEMBRANE PROTEIN-RELATED"/>
    <property type="match status" value="1"/>
</dbReference>
<feature type="region of interest" description="Disordered" evidence="1">
    <location>
        <begin position="98"/>
        <end position="128"/>
    </location>
</feature>
<reference evidence="3" key="1">
    <citation type="submission" date="2020-10" db="EMBL/GenBank/DDBJ databases">
        <title>Taxonomic study of unclassified bacteria belonging to the class Ktedonobacteria.</title>
        <authorList>
            <person name="Yabe S."/>
            <person name="Wang C.M."/>
            <person name="Zheng Y."/>
            <person name="Sakai Y."/>
            <person name="Cavaletti L."/>
            <person name="Monciardini P."/>
            <person name="Donadio S."/>
        </authorList>
    </citation>
    <scope>NUCLEOTIDE SEQUENCE</scope>
    <source>
        <strain evidence="3">ID150040</strain>
    </source>
</reference>
<feature type="compositionally biased region" description="Polar residues" evidence="1">
    <location>
        <begin position="106"/>
        <end position="115"/>
    </location>
</feature>
<feature type="transmembrane region" description="Helical" evidence="2">
    <location>
        <begin position="157"/>
        <end position="180"/>
    </location>
</feature>
<evidence type="ECO:0000256" key="1">
    <source>
        <dbReference type="SAM" id="MobiDB-lite"/>
    </source>
</evidence>
<dbReference type="AlphaFoldDB" id="A0A8J3N048"/>
<evidence type="ECO:0000313" key="4">
    <source>
        <dbReference type="Proteomes" id="UP000597444"/>
    </source>
</evidence>
<feature type="transmembrane region" description="Helical" evidence="2">
    <location>
        <begin position="130"/>
        <end position="151"/>
    </location>
</feature>
<organism evidence="3 4">
    <name type="scientific">Reticulibacter mediterranei</name>
    <dbReference type="NCBI Taxonomy" id="2778369"/>
    <lineage>
        <taxon>Bacteria</taxon>
        <taxon>Bacillati</taxon>
        <taxon>Chloroflexota</taxon>
        <taxon>Ktedonobacteria</taxon>
        <taxon>Ktedonobacterales</taxon>
        <taxon>Reticulibacteraceae</taxon>
        <taxon>Reticulibacter</taxon>
    </lineage>
</organism>
<comment type="caution">
    <text evidence="3">The sequence shown here is derived from an EMBL/GenBank/DDBJ whole genome shotgun (WGS) entry which is preliminary data.</text>
</comment>
<dbReference type="PANTHER" id="PTHR36109:SF2">
    <property type="entry name" value="MEMBRANE PROTEIN"/>
    <property type="match status" value="1"/>
</dbReference>
<accession>A0A8J3N048</accession>
<gene>
    <name evidence="3" type="ORF">KSF_026050</name>
</gene>
<protein>
    <recommendedName>
        <fullName evidence="5">DUF1269 domain-containing protein</fullName>
    </recommendedName>
</protein>
<sequence>MAEQQTIIVGVFEEREAALRALQALHTANFRDEQLSFAARAEHAKHEGNAIGRGIVGGILGAADVLLAPIAGPSHATTLFEAALPVAEDAIDRFPRRKSQPLASEAHNTGQSEATLESESEQGQEERASAITGGVVGGVAGAVAALAIPGIGPAVAAGWLASILGGAAFGSVAGGFLGAFMHLGVPRQKAHYYEHELKSGNILVTVKTADRQQQAMEILHQQGAHDVETH</sequence>
<proteinExistence type="predicted"/>
<dbReference type="InterPro" id="IPR052948">
    <property type="entry name" value="Low_temp-induced_all0457"/>
</dbReference>
<keyword evidence="2" id="KW-0472">Membrane</keyword>
<keyword evidence="2" id="KW-1133">Transmembrane helix</keyword>